<keyword evidence="1" id="KW-0677">Repeat</keyword>
<keyword evidence="4" id="KW-0472">Membrane</keyword>
<evidence type="ECO:0008006" key="7">
    <source>
        <dbReference type="Google" id="ProtNLM"/>
    </source>
</evidence>
<dbReference type="InterPro" id="IPR018159">
    <property type="entry name" value="Spectrin/alpha-actinin"/>
</dbReference>
<evidence type="ECO:0000256" key="4">
    <source>
        <dbReference type="SAM" id="Phobius"/>
    </source>
</evidence>
<feature type="transmembrane region" description="Helical" evidence="4">
    <location>
        <begin position="53"/>
        <end position="76"/>
    </location>
</feature>
<evidence type="ECO:0000256" key="1">
    <source>
        <dbReference type="ARBA" id="ARBA00022737"/>
    </source>
</evidence>
<protein>
    <recommendedName>
        <fullName evidence="7">KASH domain-containing protein</fullName>
    </recommendedName>
</protein>
<keyword evidence="2" id="KW-0175">Coiled coil</keyword>
<dbReference type="SUPFAM" id="SSF46966">
    <property type="entry name" value="Spectrin repeat"/>
    <property type="match status" value="2"/>
</dbReference>
<organism evidence="5 6">
    <name type="scientific">Biomphalaria glabrata</name>
    <name type="common">Bloodfluke planorb</name>
    <name type="synonym">Freshwater snail</name>
    <dbReference type="NCBI Taxonomy" id="6526"/>
    <lineage>
        <taxon>Eukaryota</taxon>
        <taxon>Metazoa</taxon>
        <taxon>Spiralia</taxon>
        <taxon>Lophotrochozoa</taxon>
        <taxon>Mollusca</taxon>
        <taxon>Gastropoda</taxon>
        <taxon>Heterobranchia</taxon>
        <taxon>Euthyneura</taxon>
        <taxon>Panpulmonata</taxon>
        <taxon>Hygrophila</taxon>
        <taxon>Lymnaeoidea</taxon>
        <taxon>Planorbidae</taxon>
        <taxon>Biomphalaria</taxon>
    </lineage>
</organism>
<dbReference type="KEGG" id="bgt:106061409"/>
<gene>
    <name evidence="5" type="primary">106061409</name>
</gene>
<evidence type="ECO:0000313" key="5">
    <source>
        <dbReference type="EnsemblMetazoa" id="BGLB023648-PA"/>
    </source>
</evidence>
<feature type="coiled-coil region" evidence="2">
    <location>
        <begin position="231"/>
        <end position="277"/>
    </location>
</feature>
<sequence length="499" mass="56035">MISAETVLLVGIIALTLWETTLTPRLTPAYVCASGSDKDSIMGDDLMQVVMTLTALMSLAFLCFIACIMVFGIWMLKNVLEDEVKRRGRDQTPQKSPTLEIRDQVGSKQVTSSELVPLDERLRNLTTQLTTAPPQVGAPVAKDAATASTTSSFVSSGNGHSPSSDSVISRTTYNVVSTSVTRTTTLAYTPAQYLQALRRLLAQISDARSGMELEDIVPVEEAGRQTYDASIKTLDQKVWDIQENLTDLESQKDDVILQANQEEAANIRSQMELLLQEWSRLSDAHSTKLKKWHKAMDHWRTLDSGSKEITSWLETAETKLSVARNSHSLDEANSLFKELEVHLRQQQNNVTRMNSAGEEILQSVSNLNGDKLREKLELINHRWKVLCAEVMARQRRTKESSVEPFEFTNEMDELFSWIDEAENILASSLRPDIPYLEALLEKVKDRADEIPQRQAHLVSINSSGAALVQSPKLTDEDRNNVHRDIDHLNDGWTKPQYLL</sequence>
<evidence type="ECO:0000313" key="6">
    <source>
        <dbReference type="Proteomes" id="UP000076420"/>
    </source>
</evidence>
<keyword evidence="4" id="KW-0812">Transmembrane</keyword>
<feature type="region of interest" description="Disordered" evidence="3">
    <location>
        <begin position="86"/>
        <end position="112"/>
    </location>
</feature>
<evidence type="ECO:0000256" key="3">
    <source>
        <dbReference type="SAM" id="MobiDB-lite"/>
    </source>
</evidence>
<evidence type="ECO:0000256" key="2">
    <source>
        <dbReference type="SAM" id="Coils"/>
    </source>
</evidence>
<dbReference type="Gene3D" id="1.20.58.60">
    <property type="match status" value="2"/>
</dbReference>
<dbReference type="VEuPathDB" id="VectorBase:BGLAX_043143"/>
<dbReference type="EnsemblMetazoa" id="BGLB023648-RA">
    <property type="protein sequence ID" value="BGLB023648-PA"/>
    <property type="gene ID" value="BGLB023648"/>
</dbReference>
<dbReference type="SMART" id="SM00150">
    <property type="entry name" value="SPEC"/>
    <property type="match status" value="2"/>
</dbReference>
<name>A0A2C9KUI1_BIOGL</name>
<dbReference type="InterPro" id="IPR002017">
    <property type="entry name" value="Spectrin_repeat"/>
</dbReference>
<dbReference type="STRING" id="6526.A0A2C9KUI1"/>
<dbReference type="AlphaFoldDB" id="A0A2C9KUI1"/>
<reference evidence="5" key="1">
    <citation type="submission" date="2020-05" db="UniProtKB">
        <authorList>
            <consortium name="EnsemblMetazoa"/>
        </authorList>
    </citation>
    <scope>IDENTIFICATION</scope>
    <source>
        <strain evidence="5">BB02</strain>
    </source>
</reference>
<proteinExistence type="predicted"/>
<dbReference type="Proteomes" id="UP000076420">
    <property type="component" value="Unassembled WGS sequence"/>
</dbReference>
<dbReference type="Pfam" id="PF00435">
    <property type="entry name" value="Spectrin"/>
    <property type="match status" value="2"/>
</dbReference>
<dbReference type="CDD" id="cd00176">
    <property type="entry name" value="SPEC"/>
    <property type="match status" value="1"/>
</dbReference>
<dbReference type="PANTHER" id="PTHR11915">
    <property type="entry name" value="SPECTRIN/FILAMIN RELATED CYTOSKELETAL PROTEIN"/>
    <property type="match status" value="1"/>
</dbReference>
<keyword evidence="4" id="KW-1133">Transmembrane helix</keyword>
<accession>A0A2C9KUI1</accession>
<dbReference type="VEuPathDB" id="VectorBase:BGLB023648"/>